<dbReference type="GO" id="GO:0005829">
    <property type="term" value="C:cytosol"/>
    <property type="evidence" value="ECO:0007669"/>
    <property type="project" value="TreeGrafter"/>
</dbReference>
<dbReference type="Pfam" id="PF01381">
    <property type="entry name" value="HTH_3"/>
    <property type="match status" value="1"/>
</dbReference>
<reference evidence="3" key="1">
    <citation type="journal article" date="2021" name="PeerJ">
        <title>Extensive microbial diversity within the chicken gut microbiome revealed by metagenomics and culture.</title>
        <authorList>
            <person name="Gilroy R."/>
            <person name="Ravi A."/>
            <person name="Getino M."/>
            <person name="Pursley I."/>
            <person name="Horton D.L."/>
            <person name="Alikhan N.F."/>
            <person name="Baker D."/>
            <person name="Gharbi K."/>
            <person name="Hall N."/>
            <person name="Watson M."/>
            <person name="Adriaenssens E.M."/>
            <person name="Foster-Nyarko E."/>
            <person name="Jarju S."/>
            <person name="Secka A."/>
            <person name="Antonio M."/>
            <person name="Oren A."/>
            <person name="Chaudhuri R.R."/>
            <person name="La Ragione R."/>
            <person name="Hildebrand F."/>
            <person name="Pallen M.J."/>
        </authorList>
    </citation>
    <scope>NUCLEOTIDE SEQUENCE</scope>
    <source>
        <strain evidence="3">USAMLcec2-132</strain>
    </source>
</reference>
<dbReference type="PROSITE" id="PS50943">
    <property type="entry name" value="HTH_CROC1"/>
    <property type="match status" value="1"/>
</dbReference>
<keyword evidence="1" id="KW-0238">DNA-binding</keyword>
<evidence type="ECO:0000256" key="1">
    <source>
        <dbReference type="ARBA" id="ARBA00023125"/>
    </source>
</evidence>
<proteinExistence type="predicted"/>
<feature type="domain" description="HTH cro/C1-type" evidence="2">
    <location>
        <begin position="8"/>
        <end position="63"/>
    </location>
</feature>
<dbReference type="CDD" id="cd00093">
    <property type="entry name" value="HTH_XRE"/>
    <property type="match status" value="1"/>
</dbReference>
<dbReference type="EMBL" id="DWWS01000022">
    <property type="protein sequence ID" value="HJC23398.1"/>
    <property type="molecule type" value="Genomic_DNA"/>
</dbReference>
<dbReference type="InterPro" id="IPR050807">
    <property type="entry name" value="TransReg_Diox_bact_type"/>
</dbReference>
<dbReference type="SMART" id="SM00530">
    <property type="entry name" value="HTH_XRE"/>
    <property type="match status" value="1"/>
</dbReference>
<protein>
    <submittedName>
        <fullName evidence="3">Helix-turn-helix domain-containing protein</fullName>
    </submittedName>
</protein>
<accession>A0A9D2SPG8</accession>
<dbReference type="PANTHER" id="PTHR46797:SF1">
    <property type="entry name" value="METHYLPHOSPHONATE SYNTHASE"/>
    <property type="match status" value="1"/>
</dbReference>
<dbReference type="PANTHER" id="PTHR46797">
    <property type="entry name" value="HTH-TYPE TRANSCRIPTIONAL REGULATOR"/>
    <property type="match status" value="1"/>
</dbReference>
<sequence length="133" mass="14863">MSKVGEVIKERRLAKGMSKRALAEKAGISHSEVHRIENGERQNPSVPMLIALADALGIPQDDILILAGYKTDGESTPLIERVFPDLKTPKQQETAQKIVDGLSRNSDLKDSQYDELVRQVEMYLDYAKKNPDT</sequence>
<dbReference type="GO" id="GO:0003700">
    <property type="term" value="F:DNA-binding transcription factor activity"/>
    <property type="evidence" value="ECO:0007669"/>
    <property type="project" value="TreeGrafter"/>
</dbReference>
<gene>
    <name evidence="3" type="ORF">H9761_06805</name>
</gene>
<reference evidence="3" key="2">
    <citation type="submission" date="2021-04" db="EMBL/GenBank/DDBJ databases">
        <authorList>
            <person name="Gilroy R."/>
        </authorList>
    </citation>
    <scope>NUCLEOTIDE SEQUENCE</scope>
    <source>
        <strain evidence="3">USAMLcec2-132</strain>
    </source>
</reference>
<name>A0A9D2SPG8_9FIRM</name>
<dbReference type="AlphaFoldDB" id="A0A9D2SPG8"/>
<evidence type="ECO:0000313" key="4">
    <source>
        <dbReference type="Proteomes" id="UP000823891"/>
    </source>
</evidence>
<dbReference type="Gene3D" id="1.10.260.40">
    <property type="entry name" value="lambda repressor-like DNA-binding domains"/>
    <property type="match status" value="1"/>
</dbReference>
<dbReference type="InterPro" id="IPR001387">
    <property type="entry name" value="Cro/C1-type_HTH"/>
</dbReference>
<evidence type="ECO:0000313" key="3">
    <source>
        <dbReference type="EMBL" id="HJC23398.1"/>
    </source>
</evidence>
<comment type="caution">
    <text evidence="3">The sequence shown here is derived from an EMBL/GenBank/DDBJ whole genome shotgun (WGS) entry which is preliminary data.</text>
</comment>
<dbReference type="Proteomes" id="UP000823891">
    <property type="component" value="Unassembled WGS sequence"/>
</dbReference>
<evidence type="ECO:0000259" key="2">
    <source>
        <dbReference type="PROSITE" id="PS50943"/>
    </source>
</evidence>
<dbReference type="GO" id="GO:0003677">
    <property type="term" value="F:DNA binding"/>
    <property type="evidence" value="ECO:0007669"/>
    <property type="project" value="UniProtKB-KW"/>
</dbReference>
<dbReference type="SUPFAM" id="SSF47413">
    <property type="entry name" value="lambda repressor-like DNA-binding domains"/>
    <property type="match status" value="1"/>
</dbReference>
<organism evidence="3 4">
    <name type="scientific">Candidatus Eisenbergiella merdavium</name>
    <dbReference type="NCBI Taxonomy" id="2838551"/>
    <lineage>
        <taxon>Bacteria</taxon>
        <taxon>Bacillati</taxon>
        <taxon>Bacillota</taxon>
        <taxon>Clostridia</taxon>
        <taxon>Lachnospirales</taxon>
        <taxon>Lachnospiraceae</taxon>
        <taxon>Eisenbergiella</taxon>
    </lineage>
</organism>
<dbReference type="InterPro" id="IPR010982">
    <property type="entry name" value="Lambda_DNA-bd_dom_sf"/>
</dbReference>